<name>A0A9X9LV40_GULGU</name>
<organism evidence="1 2">
    <name type="scientific">Gulo gulo</name>
    <name type="common">Wolverine</name>
    <name type="synonym">Gluton</name>
    <dbReference type="NCBI Taxonomy" id="48420"/>
    <lineage>
        <taxon>Eukaryota</taxon>
        <taxon>Metazoa</taxon>
        <taxon>Chordata</taxon>
        <taxon>Craniata</taxon>
        <taxon>Vertebrata</taxon>
        <taxon>Euteleostomi</taxon>
        <taxon>Mammalia</taxon>
        <taxon>Eutheria</taxon>
        <taxon>Laurasiatheria</taxon>
        <taxon>Carnivora</taxon>
        <taxon>Caniformia</taxon>
        <taxon>Musteloidea</taxon>
        <taxon>Mustelidae</taxon>
        <taxon>Guloninae</taxon>
        <taxon>Gulo</taxon>
    </lineage>
</organism>
<gene>
    <name evidence="1" type="ORF">BN2614_LOCUS3</name>
</gene>
<accession>A0A9X9LV40</accession>
<proteinExistence type="predicted"/>
<reference evidence="1 2" key="1">
    <citation type="submission" date="2018-10" db="EMBL/GenBank/DDBJ databases">
        <authorList>
            <person name="Ekblom R."/>
            <person name="Jareborg N."/>
        </authorList>
    </citation>
    <scope>NUCLEOTIDE SEQUENCE [LARGE SCALE GENOMIC DNA]</scope>
    <source>
        <tissue evidence="1">Muscle</tissue>
    </source>
</reference>
<evidence type="ECO:0000313" key="1">
    <source>
        <dbReference type="EMBL" id="VCW97054.1"/>
    </source>
</evidence>
<dbReference type="EMBL" id="CYRY02020437">
    <property type="protein sequence ID" value="VCW97054.1"/>
    <property type="molecule type" value="Genomic_DNA"/>
</dbReference>
<evidence type="ECO:0000313" key="2">
    <source>
        <dbReference type="Proteomes" id="UP000269945"/>
    </source>
</evidence>
<protein>
    <submittedName>
        <fullName evidence="1">Uncharacterized protein</fullName>
    </submittedName>
</protein>
<sequence length="58" mass="6546">MGNQVCLLDEGLPTFSTYVRSLSCMNSLMHPECGFLGRSLSHIRCIHRVFLQCELSDV</sequence>
<dbReference type="Proteomes" id="UP000269945">
    <property type="component" value="Unassembled WGS sequence"/>
</dbReference>
<dbReference type="AlphaFoldDB" id="A0A9X9LV40"/>
<comment type="caution">
    <text evidence="1">The sequence shown here is derived from an EMBL/GenBank/DDBJ whole genome shotgun (WGS) entry which is preliminary data.</text>
</comment>
<keyword evidence="2" id="KW-1185">Reference proteome</keyword>